<dbReference type="InterPro" id="IPR002930">
    <property type="entry name" value="GCV_H"/>
</dbReference>
<gene>
    <name evidence="3 6" type="primary">gcvH</name>
    <name evidence="6" type="ORF">CEE36_09610</name>
</gene>
<keyword evidence="2 3" id="KW-0450">Lipoyl</keyword>
<evidence type="ECO:0000256" key="3">
    <source>
        <dbReference type="HAMAP-Rule" id="MF_00272"/>
    </source>
</evidence>
<dbReference type="GO" id="GO:0009249">
    <property type="term" value="P:protein lipoylation"/>
    <property type="evidence" value="ECO:0007669"/>
    <property type="project" value="TreeGrafter"/>
</dbReference>
<evidence type="ECO:0000256" key="1">
    <source>
        <dbReference type="ARBA" id="ARBA00009249"/>
    </source>
</evidence>
<evidence type="ECO:0000259" key="5">
    <source>
        <dbReference type="PROSITE" id="PS50968"/>
    </source>
</evidence>
<dbReference type="InterPro" id="IPR000089">
    <property type="entry name" value="Biotin_lipoyl"/>
</dbReference>
<comment type="caution">
    <text evidence="6">The sequence shown here is derived from an EMBL/GenBank/DDBJ whole genome shotgun (WGS) entry which is preliminary data.</text>
</comment>
<dbReference type="GO" id="GO:0019464">
    <property type="term" value="P:glycine decarboxylation via glycine cleavage system"/>
    <property type="evidence" value="ECO:0007669"/>
    <property type="project" value="UniProtKB-UniRule"/>
</dbReference>
<proteinExistence type="inferred from homology"/>
<comment type="similarity">
    <text evidence="1 3">Belongs to the GcvH family.</text>
</comment>
<dbReference type="NCBIfam" id="NF002270">
    <property type="entry name" value="PRK01202.1"/>
    <property type="match status" value="1"/>
</dbReference>
<name>A0A532UZZ7_UNCT6</name>
<dbReference type="GO" id="GO:0005960">
    <property type="term" value="C:glycine cleavage complex"/>
    <property type="evidence" value="ECO:0007669"/>
    <property type="project" value="InterPro"/>
</dbReference>
<dbReference type="GO" id="GO:0005829">
    <property type="term" value="C:cytosol"/>
    <property type="evidence" value="ECO:0007669"/>
    <property type="project" value="TreeGrafter"/>
</dbReference>
<dbReference type="InterPro" id="IPR033753">
    <property type="entry name" value="GCV_H/Fam206"/>
</dbReference>
<dbReference type="EMBL" id="NJBO01000018">
    <property type="protein sequence ID" value="TKJ40536.1"/>
    <property type="molecule type" value="Genomic_DNA"/>
</dbReference>
<reference evidence="6 7" key="1">
    <citation type="submission" date="2017-06" db="EMBL/GenBank/DDBJ databases">
        <title>Novel microbial phyla capable of carbon fixation and sulfur reduction in deep-sea sediments.</title>
        <authorList>
            <person name="Huang J."/>
            <person name="Baker B."/>
            <person name="Wang Y."/>
        </authorList>
    </citation>
    <scope>NUCLEOTIDE SEQUENCE [LARGE SCALE GENOMIC DNA]</scope>
    <source>
        <strain evidence="6">B3_TA06</strain>
    </source>
</reference>
<feature type="modified residue" description="N6-lipoyllysine" evidence="3 4">
    <location>
        <position position="69"/>
    </location>
</feature>
<dbReference type="HAMAP" id="MF_00272">
    <property type="entry name" value="GcvH"/>
    <property type="match status" value="1"/>
</dbReference>
<evidence type="ECO:0000313" key="7">
    <source>
        <dbReference type="Proteomes" id="UP000317778"/>
    </source>
</evidence>
<dbReference type="PANTHER" id="PTHR11715">
    <property type="entry name" value="GLYCINE CLEAVAGE SYSTEM H PROTEIN"/>
    <property type="match status" value="1"/>
</dbReference>
<evidence type="ECO:0000256" key="2">
    <source>
        <dbReference type="ARBA" id="ARBA00022823"/>
    </source>
</evidence>
<dbReference type="Gene3D" id="2.40.50.100">
    <property type="match status" value="1"/>
</dbReference>
<comment type="subunit">
    <text evidence="3">The glycine cleavage system is composed of four proteins: P, T, L and H.</text>
</comment>
<dbReference type="Pfam" id="PF01597">
    <property type="entry name" value="GCV_H"/>
    <property type="match status" value="1"/>
</dbReference>
<comment type="function">
    <text evidence="3">The glycine cleavage system catalyzes the degradation of glycine. The H protein shuttles the methylamine group of glycine from the P protein to the T protein.</text>
</comment>
<evidence type="ECO:0000256" key="4">
    <source>
        <dbReference type="PIRSR" id="PIRSR617453-50"/>
    </source>
</evidence>
<sequence>MAEIEGYNLPDELFYHKEHMWVRKEGDVIRVGLNDFSQKLSGELSFIELPETSSEAQADEVIGSYETGKWMGKIYSPVAGEVVEVNEELEDDPTLVNSDPYGKGWIFTMKPADSAEVDALMHGEAAATWLKTEIAKHAK</sequence>
<dbReference type="AlphaFoldDB" id="A0A532UZZ7"/>
<dbReference type="InterPro" id="IPR017453">
    <property type="entry name" value="GCV_H_sub"/>
</dbReference>
<dbReference type="InterPro" id="IPR011053">
    <property type="entry name" value="Single_hybrid_motif"/>
</dbReference>
<feature type="domain" description="Lipoyl-binding" evidence="5">
    <location>
        <begin position="28"/>
        <end position="110"/>
    </location>
</feature>
<evidence type="ECO:0000313" key="6">
    <source>
        <dbReference type="EMBL" id="TKJ40536.1"/>
    </source>
</evidence>
<dbReference type="PANTHER" id="PTHR11715:SF3">
    <property type="entry name" value="GLYCINE CLEAVAGE SYSTEM H PROTEIN-RELATED"/>
    <property type="match status" value="1"/>
</dbReference>
<dbReference type="NCBIfam" id="TIGR00527">
    <property type="entry name" value="gcvH"/>
    <property type="match status" value="1"/>
</dbReference>
<dbReference type="PROSITE" id="PS50968">
    <property type="entry name" value="BIOTINYL_LIPOYL"/>
    <property type="match status" value="1"/>
</dbReference>
<dbReference type="Proteomes" id="UP000317778">
    <property type="component" value="Unassembled WGS sequence"/>
</dbReference>
<dbReference type="CDD" id="cd06848">
    <property type="entry name" value="GCS_H"/>
    <property type="match status" value="1"/>
</dbReference>
<comment type="cofactor">
    <cofactor evidence="3">
        <name>(R)-lipoate</name>
        <dbReference type="ChEBI" id="CHEBI:83088"/>
    </cofactor>
    <text evidence="3">Binds 1 lipoyl cofactor covalently.</text>
</comment>
<dbReference type="SUPFAM" id="SSF51230">
    <property type="entry name" value="Single hybrid motif"/>
    <property type="match status" value="1"/>
</dbReference>
<protein>
    <recommendedName>
        <fullName evidence="3">Glycine cleavage system H protein</fullName>
    </recommendedName>
</protein>
<organism evidence="6 7">
    <name type="scientific">candidate division TA06 bacterium B3_TA06</name>
    <dbReference type="NCBI Taxonomy" id="2012487"/>
    <lineage>
        <taxon>Bacteria</taxon>
        <taxon>Bacteria division TA06</taxon>
    </lineage>
</organism>
<accession>A0A532UZZ7</accession>